<name>A0A183GZL7_9BILA</name>
<keyword evidence="4" id="KW-1185">Reference proteome</keyword>
<feature type="transmembrane region" description="Helical" evidence="2">
    <location>
        <begin position="70"/>
        <end position="89"/>
    </location>
</feature>
<evidence type="ECO:0000313" key="5">
    <source>
        <dbReference type="WBParaSite" id="OFLC_0000067601-mRNA-1"/>
    </source>
</evidence>
<evidence type="ECO:0000256" key="2">
    <source>
        <dbReference type="SAM" id="Phobius"/>
    </source>
</evidence>
<feature type="region of interest" description="Disordered" evidence="1">
    <location>
        <begin position="1"/>
        <end position="20"/>
    </location>
</feature>
<reference evidence="5" key="1">
    <citation type="submission" date="2016-06" db="UniProtKB">
        <authorList>
            <consortium name="WormBaseParasite"/>
        </authorList>
    </citation>
    <scope>IDENTIFICATION</scope>
</reference>
<proteinExistence type="predicted"/>
<dbReference type="AlphaFoldDB" id="A0A183GZL7"/>
<evidence type="ECO:0000256" key="1">
    <source>
        <dbReference type="SAM" id="MobiDB-lite"/>
    </source>
</evidence>
<evidence type="ECO:0000313" key="3">
    <source>
        <dbReference type="EMBL" id="VDO26675.1"/>
    </source>
</evidence>
<dbReference type="Proteomes" id="UP000267606">
    <property type="component" value="Unassembled WGS sequence"/>
</dbReference>
<sequence>MKRKIKTTERKQSGKHPEVISEKINALHKSLRKTEHTNLSSTPKKRRRRDSFFEVKRDDIYKIYNSKRKFATCYGVQYISMVIVTMFVLRVEKPSRWNKGLRGSSD</sequence>
<reference evidence="3 4" key="2">
    <citation type="submission" date="2018-11" db="EMBL/GenBank/DDBJ databases">
        <authorList>
            <consortium name="Pathogen Informatics"/>
        </authorList>
    </citation>
    <scope>NUCLEOTIDE SEQUENCE [LARGE SCALE GENOMIC DNA]</scope>
</reference>
<evidence type="ECO:0000313" key="4">
    <source>
        <dbReference type="Proteomes" id="UP000267606"/>
    </source>
</evidence>
<keyword evidence="2" id="KW-1133">Transmembrane helix</keyword>
<accession>A0A183GZL7</accession>
<keyword evidence="2" id="KW-0472">Membrane</keyword>
<dbReference type="EMBL" id="UZAJ01000247">
    <property type="protein sequence ID" value="VDO26675.1"/>
    <property type="molecule type" value="Genomic_DNA"/>
</dbReference>
<dbReference type="WBParaSite" id="OFLC_0000067601-mRNA-1">
    <property type="protein sequence ID" value="OFLC_0000067601-mRNA-1"/>
    <property type="gene ID" value="OFLC_0000067601"/>
</dbReference>
<gene>
    <name evidence="3" type="ORF">OFLC_LOCUS677</name>
</gene>
<protein>
    <submittedName>
        <fullName evidence="5">Transposase</fullName>
    </submittedName>
</protein>
<keyword evidence="2" id="KW-0812">Transmembrane</keyword>
<organism evidence="5">
    <name type="scientific">Onchocerca flexuosa</name>
    <dbReference type="NCBI Taxonomy" id="387005"/>
    <lineage>
        <taxon>Eukaryota</taxon>
        <taxon>Metazoa</taxon>
        <taxon>Ecdysozoa</taxon>
        <taxon>Nematoda</taxon>
        <taxon>Chromadorea</taxon>
        <taxon>Rhabditida</taxon>
        <taxon>Spirurina</taxon>
        <taxon>Spiruromorpha</taxon>
        <taxon>Filarioidea</taxon>
        <taxon>Onchocercidae</taxon>
        <taxon>Onchocerca</taxon>
    </lineage>
</organism>